<evidence type="ECO:0000256" key="1">
    <source>
        <dbReference type="PROSITE-ProRule" id="PRU01248"/>
    </source>
</evidence>
<reference evidence="3" key="1">
    <citation type="submission" date="2018-06" db="EMBL/GenBank/DDBJ databases">
        <authorList>
            <consortium name="Pathogen Informatics"/>
            <person name="Doyle S."/>
        </authorList>
    </citation>
    <scope>NUCLEOTIDE SEQUENCE</scope>
    <source>
        <strain evidence="3">NCTC13307</strain>
    </source>
</reference>
<dbReference type="GO" id="GO:0003677">
    <property type="term" value="F:DNA binding"/>
    <property type="evidence" value="ECO:0007669"/>
    <property type="project" value="UniProtKB-UniRule"/>
</dbReference>
<proteinExistence type="predicted"/>
<dbReference type="EMBL" id="UFWD01000001">
    <property type="protein sequence ID" value="SUY22215.1"/>
    <property type="molecule type" value="Genomic_DNA"/>
</dbReference>
<dbReference type="Pfam" id="PF14657">
    <property type="entry name" value="Arm-DNA-bind_4"/>
    <property type="match status" value="1"/>
</dbReference>
<keyword evidence="1" id="KW-0238">DNA-binding</keyword>
<dbReference type="InterPro" id="IPR044068">
    <property type="entry name" value="CB"/>
</dbReference>
<evidence type="ECO:0000259" key="2">
    <source>
        <dbReference type="PROSITE" id="PS51900"/>
    </source>
</evidence>
<dbReference type="PROSITE" id="PS51900">
    <property type="entry name" value="CB"/>
    <property type="match status" value="1"/>
</dbReference>
<dbReference type="InterPro" id="IPR028259">
    <property type="entry name" value="AP2-like_int_N"/>
</dbReference>
<feature type="domain" description="Core-binding (CB)" evidence="2">
    <location>
        <begin position="62"/>
        <end position="107"/>
    </location>
</feature>
<organism evidence="3">
    <name type="scientific">Clostridioides difficile</name>
    <name type="common">Peptoclostridium difficile</name>
    <dbReference type="NCBI Taxonomy" id="1496"/>
    <lineage>
        <taxon>Bacteria</taxon>
        <taxon>Bacillati</taxon>
        <taxon>Bacillota</taxon>
        <taxon>Clostridia</taxon>
        <taxon>Peptostreptococcales</taxon>
        <taxon>Peptostreptococcaceae</taxon>
        <taxon>Clostridioides</taxon>
    </lineage>
</organism>
<gene>
    <name evidence="3" type="ORF">NCTC13307_01085</name>
</gene>
<name>A0A381I7E5_CLODI</name>
<sequence length="107" mass="12873">MNIKSAFIRKRGEKFHVYVEYIEEMTGKIKQKSYGSYEKKKDAEKHLIEIKSTINSNKFITPSKTTLVERCYKYIMSNEKNWSPYTVINRKSWVKNYIEPFFKDTNL</sequence>
<protein>
    <submittedName>
        <fullName evidence="3">Integrase</fullName>
    </submittedName>
</protein>
<accession>A0A381I7E5</accession>
<evidence type="ECO:0000313" key="3">
    <source>
        <dbReference type="EMBL" id="SUY22215.1"/>
    </source>
</evidence>
<dbReference type="AlphaFoldDB" id="A0A381I7E5"/>